<dbReference type="Gene3D" id="6.10.140.910">
    <property type="match status" value="1"/>
</dbReference>
<dbReference type="AlphaFoldDB" id="A0A6G1IML5"/>
<gene>
    <name evidence="4" type="ORF">K458DRAFT_116768</name>
</gene>
<feature type="compositionally biased region" description="Polar residues" evidence="2">
    <location>
        <begin position="44"/>
        <end position="55"/>
    </location>
</feature>
<evidence type="ECO:0000313" key="5">
    <source>
        <dbReference type="Proteomes" id="UP000799291"/>
    </source>
</evidence>
<dbReference type="GO" id="GO:0005085">
    <property type="term" value="F:guanyl-nucleotide exchange factor activity"/>
    <property type="evidence" value="ECO:0007669"/>
    <property type="project" value="InterPro"/>
</dbReference>
<feature type="compositionally biased region" description="Polar residues" evidence="2">
    <location>
        <begin position="257"/>
        <end position="269"/>
    </location>
</feature>
<dbReference type="Pfam" id="PF06428">
    <property type="entry name" value="Sec2p"/>
    <property type="match status" value="1"/>
</dbReference>
<dbReference type="InterPro" id="IPR009449">
    <property type="entry name" value="Sec2_N"/>
</dbReference>
<feature type="region of interest" description="Disordered" evidence="2">
    <location>
        <begin position="1"/>
        <end position="25"/>
    </location>
</feature>
<feature type="region of interest" description="Disordered" evidence="2">
    <location>
        <begin position="538"/>
        <end position="689"/>
    </location>
</feature>
<protein>
    <submittedName>
        <fullName evidence="4">Sec2p-domain-containing protein</fullName>
    </submittedName>
</protein>
<feature type="compositionally biased region" description="Polar residues" evidence="2">
    <location>
        <begin position="366"/>
        <end position="375"/>
    </location>
</feature>
<feature type="region of interest" description="Disordered" evidence="2">
    <location>
        <begin position="44"/>
        <end position="91"/>
    </location>
</feature>
<feature type="region of interest" description="Disordered" evidence="2">
    <location>
        <begin position="357"/>
        <end position="384"/>
    </location>
</feature>
<evidence type="ECO:0000256" key="2">
    <source>
        <dbReference type="SAM" id="MobiDB-lite"/>
    </source>
</evidence>
<evidence type="ECO:0000256" key="1">
    <source>
        <dbReference type="ARBA" id="ARBA00023054"/>
    </source>
</evidence>
<proteinExistence type="predicted"/>
<feature type="compositionally biased region" description="Basic and acidic residues" evidence="2">
    <location>
        <begin position="579"/>
        <end position="593"/>
    </location>
</feature>
<feature type="compositionally biased region" description="Polar residues" evidence="2">
    <location>
        <begin position="74"/>
        <end position="88"/>
    </location>
</feature>
<dbReference type="SUPFAM" id="SSF144284">
    <property type="entry name" value="Sec2 N-terminal region"/>
    <property type="match status" value="1"/>
</dbReference>
<dbReference type="Proteomes" id="UP000799291">
    <property type="component" value="Unassembled WGS sequence"/>
</dbReference>
<feature type="region of interest" description="Disordered" evidence="2">
    <location>
        <begin position="251"/>
        <end position="270"/>
    </location>
</feature>
<dbReference type="PANTHER" id="PTHR14430">
    <property type="entry name" value="RABIN3-RELATED"/>
    <property type="match status" value="1"/>
</dbReference>
<feature type="compositionally biased region" description="Polar residues" evidence="2">
    <location>
        <begin position="15"/>
        <end position="25"/>
    </location>
</feature>
<accession>A0A6G1IML5</accession>
<keyword evidence="1" id="KW-0175">Coiled coil</keyword>
<keyword evidence="5" id="KW-1185">Reference proteome</keyword>
<dbReference type="GO" id="GO:0051286">
    <property type="term" value="C:cell tip"/>
    <property type="evidence" value="ECO:0007669"/>
    <property type="project" value="TreeGrafter"/>
</dbReference>
<dbReference type="EMBL" id="MU005603">
    <property type="protein sequence ID" value="KAF2679462.1"/>
    <property type="molecule type" value="Genomic_DNA"/>
</dbReference>
<feature type="compositionally biased region" description="Low complexity" evidence="2">
    <location>
        <begin position="654"/>
        <end position="669"/>
    </location>
</feature>
<dbReference type="GO" id="GO:0070319">
    <property type="term" value="C:Golgi to plasma membrane transport vesicle"/>
    <property type="evidence" value="ECO:0007669"/>
    <property type="project" value="TreeGrafter"/>
</dbReference>
<dbReference type="PANTHER" id="PTHR14430:SF0">
    <property type="entry name" value="SEC2P DOMAIN-CONTAINING PROTEIN"/>
    <property type="match status" value="1"/>
</dbReference>
<evidence type="ECO:0000259" key="3">
    <source>
        <dbReference type="Pfam" id="PF06428"/>
    </source>
</evidence>
<name>A0A6G1IML5_9PLEO</name>
<dbReference type="OrthoDB" id="1748564at2759"/>
<dbReference type="GO" id="GO:0006887">
    <property type="term" value="P:exocytosis"/>
    <property type="evidence" value="ECO:0007669"/>
    <property type="project" value="TreeGrafter"/>
</dbReference>
<dbReference type="Pfam" id="PF25555">
    <property type="entry name" value="RAB3A-like_C"/>
    <property type="match status" value="1"/>
</dbReference>
<feature type="domain" description="GDP/GTP exchange factor Sec2 N-terminal" evidence="3">
    <location>
        <begin position="111"/>
        <end position="250"/>
    </location>
</feature>
<dbReference type="InterPro" id="IPR040351">
    <property type="entry name" value="RAB3IL/RAB3IP/Sec2"/>
</dbReference>
<evidence type="ECO:0000313" key="4">
    <source>
        <dbReference type="EMBL" id="KAF2679462.1"/>
    </source>
</evidence>
<dbReference type="CDD" id="cd21044">
    <property type="entry name" value="Rab11BD_RAB3IP_like"/>
    <property type="match status" value="1"/>
</dbReference>
<reference evidence="4" key="1">
    <citation type="journal article" date="2020" name="Stud. Mycol.">
        <title>101 Dothideomycetes genomes: a test case for predicting lifestyles and emergence of pathogens.</title>
        <authorList>
            <person name="Haridas S."/>
            <person name="Albert R."/>
            <person name="Binder M."/>
            <person name="Bloem J."/>
            <person name="Labutti K."/>
            <person name="Salamov A."/>
            <person name="Andreopoulos B."/>
            <person name="Baker S."/>
            <person name="Barry K."/>
            <person name="Bills G."/>
            <person name="Bluhm B."/>
            <person name="Cannon C."/>
            <person name="Castanera R."/>
            <person name="Culley D."/>
            <person name="Daum C."/>
            <person name="Ezra D."/>
            <person name="Gonzalez J."/>
            <person name="Henrissat B."/>
            <person name="Kuo A."/>
            <person name="Liang C."/>
            <person name="Lipzen A."/>
            <person name="Lutzoni F."/>
            <person name="Magnuson J."/>
            <person name="Mondo S."/>
            <person name="Nolan M."/>
            <person name="Ohm R."/>
            <person name="Pangilinan J."/>
            <person name="Park H.-J."/>
            <person name="Ramirez L."/>
            <person name="Alfaro M."/>
            <person name="Sun H."/>
            <person name="Tritt A."/>
            <person name="Yoshinaga Y."/>
            <person name="Zwiers L.-H."/>
            <person name="Turgeon B."/>
            <person name="Goodwin S."/>
            <person name="Spatafora J."/>
            <person name="Crous P."/>
            <person name="Grigoriev I."/>
        </authorList>
    </citation>
    <scope>NUCLEOTIDE SEQUENCE</scope>
    <source>
        <strain evidence="4">CBS 122367</strain>
    </source>
</reference>
<sequence>MAEFVLHTAPWVQPPGSSGTVTPSRLHSQMRSSTLAPMTKTVTKSISTPHLSQAAQERHESDAMNTIPDPRSPTPQIHLSRNNSTDSNMHPDLSQEVATLSTKLINAINHQTTLDDSLQHTRHELDTARDQLARLEAQVKEHEEKVAKGLLVDKVVYEKMEKQLSSDLEEERKRRIDAEKAKRKTDNEVETLTAALFEEANVMVAAARKETEASEKRNDQLRQQLGDAELLQASLQEQLQDLKGVMERMSNADDESNTLPTTTAPSTPGITPADKMSKLFDAANLTPNTPGSDEISPDHPLHFTHLIHPVLRSDLTSFKEFQDMLKISSRSAPNSRVSSGNYGSLNVLGLGSLTNNSSSSLPLAKSPNSAANSPRDSVAGAGMPNLKDEKFYKRALSEDIEPTLRLDIAPGLSWMARRTVLNSITAGSLVVEPSPPPPKFRGPVFPCSLCGEARKDEKYARKFRFKTSDSDETRHPLCDWCLGRVRSTCDYIGFLRMIAAGHWRAETEDEKKIAWEESVRLRERMFWMRIGGGVVPAFVPTRESPRSPTFVNGKVDADRKSEESQVSDKPLDSAVDMTDIPKEARKSEDDPFQSKDGGAVKRVSIGKTVISNEAAPTPDLSQEEEKNIEAAAEAQLQEEVRKSVEVKTAESRLATPSHSRSASTPSSPSGLAPRKKEERLSLTIPGSFE</sequence>
<feature type="compositionally biased region" description="Basic and acidic residues" evidence="2">
    <location>
        <begin position="638"/>
        <end position="650"/>
    </location>
</feature>
<organism evidence="4 5">
    <name type="scientific">Lentithecium fluviatile CBS 122367</name>
    <dbReference type="NCBI Taxonomy" id="1168545"/>
    <lineage>
        <taxon>Eukaryota</taxon>
        <taxon>Fungi</taxon>
        <taxon>Dikarya</taxon>
        <taxon>Ascomycota</taxon>
        <taxon>Pezizomycotina</taxon>
        <taxon>Dothideomycetes</taxon>
        <taxon>Pleosporomycetidae</taxon>
        <taxon>Pleosporales</taxon>
        <taxon>Massarineae</taxon>
        <taxon>Lentitheciaceae</taxon>
        <taxon>Lentithecium</taxon>
    </lineage>
</organism>